<evidence type="ECO:0000313" key="2">
    <source>
        <dbReference type="Proteomes" id="UP000306319"/>
    </source>
</evidence>
<keyword evidence="2" id="KW-1185">Reference proteome</keyword>
<name>A0AC61RHH6_9BACT</name>
<protein>
    <submittedName>
        <fullName evidence="1">TlpA family protein disulfide reductase</fullName>
    </submittedName>
</protein>
<accession>A0AC61RHH6</accession>
<sequence length="171" mass="18983">MVMKTRLIAPLLAILLSGCITEKDEENIGIQRGDALPDFSVDLSDGRRISAVDMKGKRVLIEFFNTSCGDCRRGLPSVDSVYLEYKDNPDVLVMAIARDERAAEIESYWESNGLSIPYSAQDDRRIYNLFATTGIPRTFISNEQGMVVATFGDADLPTFSMLRDTLTSPSD</sequence>
<organism evidence="1 2">
    <name type="scientific">Lepagella muris</name>
    <dbReference type="NCBI Taxonomy" id="3032870"/>
    <lineage>
        <taxon>Bacteria</taxon>
        <taxon>Pseudomonadati</taxon>
        <taxon>Bacteroidota</taxon>
        <taxon>Bacteroidia</taxon>
        <taxon>Bacteroidales</taxon>
        <taxon>Muribaculaceae</taxon>
        <taxon>Lepagella</taxon>
    </lineage>
</organism>
<gene>
    <name evidence="1" type="ORF">E5331_18245</name>
</gene>
<dbReference type="Proteomes" id="UP000306319">
    <property type="component" value="Unassembled WGS sequence"/>
</dbReference>
<comment type="caution">
    <text evidence="1">The sequence shown here is derived from an EMBL/GenBank/DDBJ whole genome shotgun (WGS) entry which is preliminary data.</text>
</comment>
<reference evidence="1" key="1">
    <citation type="submission" date="2019-04" db="EMBL/GenBank/DDBJ databases">
        <title>Microbes associate with the intestines of laboratory mice.</title>
        <authorList>
            <person name="Navarre W."/>
            <person name="Wong E."/>
            <person name="Huang K."/>
            <person name="Tropini C."/>
            <person name="Ng K."/>
            <person name="Yu B."/>
        </authorList>
    </citation>
    <scope>NUCLEOTIDE SEQUENCE</scope>
    <source>
        <strain evidence="1">NM04_E33</strain>
    </source>
</reference>
<dbReference type="EMBL" id="SRYB01000041">
    <property type="protein sequence ID" value="TGY76330.1"/>
    <property type="molecule type" value="Genomic_DNA"/>
</dbReference>
<proteinExistence type="predicted"/>
<evidence type="ECO:0000313" key="1">
    <source>
        <dbReference type="EMBL" id="TGY76330.1"/>
    </source>
</evidence>